<sequence length="24" mass="3000">MIMHFKYISRTHNKTEMTLENSRM</sequence>
<proteinExistence type="predicted"/>
<name>A0A0E9PQE4_ANGAN</name>
<dbReference type="AlphaFoldDB" id="A0A0E9PQE4"/>
<organism evidence="1">
    <name type="scientific">Anguilla anguilla</name>
    <name type="common">European freshwater eel</name>
    <name type="synonym">Muraena anguilla</name>
    <dbReference type="NCBI Taxonomy" id="7936"/>
    <lineage>
        <taxon>Eukaryota</taxon>
        <taxon>Metazoa</taxon>
        <taxon>Chordata</taxon>
        <taxon>Craniata</taxon>
        <taxon>Vertebrata</taxon>
        <taxon>Euteleostomi</taxon>
        <taxon>Actinopterygii</taxon>
        <taxon>Neopterygii</taxon>
        <taxon>Teleostei</taxon>
        <taxon>Anguilliformes</taxon>
        <taxon>Anguillidae</taxon>
        <taxon>Anguilla</taxon>
    </lineage>
</organism>
<protein>
    <submittedName>
        <fullName evidence="1">Uncharacterized protein</fullName>
    </submittedName>
</protein>
<accession>A0A0E9PQE4</accession>
<reference evidence="1" key="1">
    <citation type="submission" date="2014-11" db="EMBL/GenBank/DDBJ databases">
        <authorList>
            <person name="Amaro Gonzalez C."/>
        </authorList>
    </citation>
    <scope>NUCLEOTIDE SEQUENCE</scope>
</reference>
<evidence type="ECO:0000313" key="1">
    <source>
        <dbReference type="EMBL" id="JAH06280.1"/>
    </source>
</evidence>
<dbReference type="EMBL" id="GBXM01102297">
    <property type="protein sequence ID" value="JAH06280.1"/>
    <property type="molecule type" value="Transcribed_RNA"/>
</dbReference>
<reference evidence="1" key="2">
    <citation type="journal article" date="2015" name="Fish Shellfish Immunol.">
        <title>Early steps in the European eel (Anguilla anguilla)-Vibrio vulnificus interaction in the gills: Role of the RtxA13 toxin.</title>
        <authorList>
            <person name="Callol A."/>
            <person name="Pajuelo D."/>
            <person name="Ebbesson L."/>
            <person name="Teles M."/>
            <person name="MacKenzie S."/>
            <person name="Amaro C."/>
        </authorList>
    </citation>
    <scope>NUCLEOTIDE SEQUENCE</scope>
</reference>